<feature type="transmembrane region" description="Helical" evidence="2">
    <location>
        <begin position="86"/>
        <end position="109"/>
    </location>
</feature>
<keyword evidence="2" id="KW-0812">Transmembrane</keyword>
<reference evidence="3 4" key="1">
    <citation type="submission" date="2018-07" db="EMBL/GenBank/DDBJ databases">
        <title>Genome sequence of Rhodococcus rhodnii ATCC 35071 from Rhodnius prolixus.</title>
        <authorList>
            <person name="Patel V."/>
            <person name="Vogel K.J."/>
        </authorList>
    </citation>
    <scope>NUCLEOTIDE SEQUENCE [LARGE SCALE GENOMIC DNA]</scope>
    <source>
        <strain evidence="3 4">ATCC 35071</strain>
    </source>
</reference>
<feature type="region of interest" description="Disordered" evidence="1">
    <location>
        <begin position="1"/>
        <end position="21"/>
    </location>
</feature>
<accession>A0A6P2CHM5</accession>
<comment type="caution">
    <text evidence="3">The sequence shown here is derived from an EMBL/GenBank/DDBJ whole genome shotgun (WGS) entry which is preliminary data.</text>
</comment>
<feature type="transmembrane region" description="Helical" evidence="2">
    <location>
        <begin position="28"/>
        <end position="48"/>
    </location>
</feature>
<feature type="transmembrane region" description="Helical" evidence="2">
    <location>
        <begin position="440"/>
        <end position="460"/>
    </location>
</feature>
<feature type="transmembrane region" description="Helical" evidence="2">
    <location>
        <begin position="496"/>
        <end position="518"/>
    </location>
</feature>
<feature type="transmembrane region" description="Helical" evidence="2">
    <location>
        <begin position="295"/>
        <end position="314"/>
    </location>
</feature>
<feature type="transmembrane region" description="Helical" evidence="2">
    <location>
        <begin position="60"/>
        <end position="79"/>
    </location>
</feature>
<feature type="transmembrane region" description="Helical" evidence="2">
    <location>
        <begin position="115"/>
        <end position="133"/>
    </location>
</feature>
<protein>
    <submittedName>
        <fullName evidence="3">Uncharacterized protein</fullName>
    </submittedName>
</protein>
<gene>
    <name evidence="3" type="ORF">DW322_18720</name>
</gene>
<feature type="transmembrane region" description="Helical" evidence="2">
    <location>
        <begin position="525"/>
        <end position="543"/>
    </location>
</feature>
<dbReference type="RefSeq" id="WP_010839137.1">
    <property type="nucleotide sequence ID" value="NZ_QRCM01000001.1"/>
</dbReference>
<feature type="transmembrane region" description="Helical" evidence="2">
    <location>
        <begin position="191"/>
        <end position="208"/>
    </location>
</feature>
<sequence>MTIAPPAPAPPTTEPAGADSGLGSTRSVATCGIVVATTVLLLNLLVAADIHDWIPLPLRAAIVVIGALAMPGLPVTAALRIPGFALATSVTISTSLAVTIVATQTAVVIEAWSPAVLQTLLAVAAIAVCAVLLGRAGNAPRPKRAPRHSLRVRAASLAALAVALVLFVVAARTLDTAAAHRFGIVTEIGPAYVAGLVVVAGVLVTTLRRTRIDHVVATASVAVLVTYSTLLVGVATGHTSVPTAFVHRGFVSTIAEAGFLPSGIDARFSWAGFFAASAHLVTTGGLPDTEALMTYAPLAFGMIMCAPVYAIALVVTRRARLAWVAVVVYQAFNWYQQDYFAPQAVAVVFYATIVAVLLWQLRSAPLPAIRPGFRGLVLDGPRRTPGLVPGWSSGRTLALGAVLLLVVLANTMSHQITPILTVIALAAFAACGVTRYRTLWIAAGLMFAAWFSYGATDYWLGHLHALFAEIGQVGTAVGRGVQDRLAGDPVYQQMQYLRMGASGVFGLVAFGGWVATGVRRTRGRAWLVAGVLCAAPFSMVALQSYGGEMIIRCFVLASPVLAPFVALALAYSARALRRAPAVRGFAAVRGLAAAVAIVGLVATMLVLTTNRGLNTAFEASTDEEVTVSGALVERAPGDATIMTWSHAPHTVGPRRLLEREPRVWFIDSYPCLDDLAGCAEDRWPSYILVTSQAIGMLELQYGMSREYLDASLAGVAEIGYVPMYESASVLVLRRADAPPLALDDPAPTGAR</sequence>
<organism evidence="3 4">
    <name type="scientific">Rhodococcus rhodnii</name>
    <dbReference type="NCBI Taxonomy" id="38312"/>
    <lineage>
        <taxon>Bacteria</taxon>
        <taxon>Bacillati</taxon>
        <taxon>Actinomycetota</taxon>
        <taxon>Actinomycetes</taxon>
        <taxon>Mycobacteriales</taxon>
        <taxon>Nocardiaceae</taxon>
        <taxon>Rhodococcus</taxon>
    </lineage>
</organism>
<dbReference type="AlphaFoldDB" id="A0A6P2CHM5"/>
<proteinExistence type="predicted"/>
<feature type="transmembrane region" description="Helical" evidence="2">
    <location>
        <begin position="549"/>
        <end position="573"/>
    </location>
</feature>
<dbReference type="EMBL" id="QRCM01000001">
    <property type="protein sequence ID" value="TXG91842.1"/>
    <property type="molecule type" value="Genomic_DNA"/>
</dbReference>
<dbReference type="Proteomes" id="UP000471120">
    <property type="component" value="Unassembled WGS sequence"/>
</dbReference>
<keyword evidence="2" id="KW-0472">Membrane</keyword>
<feature type="compositionally biased region" description="Pro residues" evidence="1">
    <location>
        <begin position="1"/>
        <end position="13"/>
    </location>
</feature>
<feature type="transmembrane region" description="Helical" evidence="2">
    <location>
        <begin position="415"/>
        <end position="433"/>
    </location>
</feature>
<keyword evidence="2" id="KW-1133">Transmembrane helix</keyword>
<evidence type="ECO:0000256" key="2">
    <source>
        <dbReference type="SAM" id="Phobius"/>
    </source>
</evidence>
<feature type="transmembrane region" description="Helical" evidence="2">
    <location>
        <begin position="343"/>
        <end position="361"/>
    </location>
</feature>
<feature type="transmembrane region" description="Helical" evidence="2">
    <location>
        <begin position="154"/>
        <end position="171"/>
    </location>
</feature>
<feature type="transmembrane region" description="Helical" evidence="2">
    <location>
        <begin position="215"/>
        <end position="235"/>
    </location>
</feature>
<evidence type="ECO:0000313" key="4">
    <source>
        <dbReference type="Proteomes" id="UP000471120"/>
    </source>
</evidence>
<name>A0A6P2CHM5_9NOCA</name>
<evidence type="ECO:0000313" key="3">
    <source>
        <dbReference type="EMBL" id="TXG91842.1"/>
    </source>
</evidence>
<feature type="transmembrane region" description="Helical" evidence="2">
    <location>
        <begin position="585"/>
        <end position="607"/>
    </location>
</feature>
<evidence type="ECO:0000256" key="1">
    <source>
        <dbReference type="SAM" id="MobiDB-lite"/>
    </source>
</evidence>